<dbReference type="Proteomes" id="UP000678393">
    <property type="component" value="Unassembled WGS sequence"/>
</dbReference>
<evidence type="ECO:0000313" key="2">
    <source>
        <dbReference type="EMBL" id="CAG5130592.1"/>
    </source>
</evidence>
<dbReference type="PANTHER" id="PTHR14469:SF0">
    <property type="entry name" value="FAMILY WITH SEQUENCE SIMILARITY 113"/>
    <property type="match status" value="1"/>
</dbReference>
<keyword evidence="3" id="KW-1185">Reference proteome</keyword>
<comment type="caution">
    <text evidence="2">The sequence shown here is derived from an EMBL/GenBank/DDBJ whole genome shotgun (WGS) entry which is preliminary data.</text>
</comment>
<accession>A0A8S3ZSC5</accession>
<reference evidence="2" key="1">
    <citation type="submission" date="2021-04" db="EMBL/GenBank/DDBJ databases">
        <authorList>
            <consortium name="Molecular Ecology Group"/>
        </authorList>
    </citation>
    <scope>NUCLEOTIDE SEQUENCE</scope>
</reference>
<dbReference type="Gene3D" id="3.40.50.1110">
    <property type="entry name" value="SGNH hydrolase"/>
    <property type="match status" value="1"/>
</dbReference>
<dbReference type="SUPFAM" id="SSF52266">
    <property type="entry name" value="SGNH hydrolase"/>
    <property type="match status" value="1"/>
</dbReference>
<sequence>MEDFKFSTADITQALFNRFIVIIGDSNQRNIYKDLVLLLQTDRYLTERELRTKGETSFLDDELVEGGSMKKMSNGTNYREVRQYKTDVHLIRFYFVTRCYNLYMESILDDLQQSPFPDILIMNSCLWDITRYVNCNICYHLSIPDYKVNLKTLFTRLSECLPSNCLVIWNTTLPISSSARSGFLIPEVTYKAARLRRDILEANYYAHMVASKCGFDILDLHFYLRRQQTMRADDGIHWDMKAHRTISNLILTHIFEAWRIPVPRKQVTFGSYGSTHARNGYYQQIGKDRQQPLMSQPFQWWTNDRSLPLQPQPYHQHWVEDRQLQPHCEQWNEDRQEQPQYFEQWAEDIQLQPLPQNAYQQWPQGRQQVLLPQPLQLQPAHLQPKQIQPPQYIDFSTDTQAYSGNFEFGVGNVTFQSIQVFDPFVWQPYQQSSPYGSDPSHSHIRYQPYTHRRQAAAASIRYNTHY</sequence>
<proteinExistence type="inferred from homology"/>
<protein>
    <recommendedName>
        <fullName evidence="4">PC-esterase domain-containing protein 1A</fullName>
    </recommendedName>
</protein>
<evidence type="ECO:0000313" key="3">
    <source>
        <dbReference type="Proteomes" id="UP000678393"/>
    </source>
</evidence>
<dbReference type="PANTHER" id="PTHR14469">
    <property type="entry name" value="SARCOMA ANTIGEN NY-SAR-23"/>
    <property type="match status" value="1"/>
</dbReference>
<dbReference type="AlphaFoldDB" id="A0A8S3ZSC5"/>
<dbReference type="InterPro" id="IPR036514">
    <property type="entry name" value="SGNH_hydro_sf"/>
</dbReference>
<name>A0A8S3ZSC5_9EUPU</name>
<organism evidence="2 3">
    <name type="scientific">Candidula unifasciata</name>
    <dbReference type="NCBI Taxonomy" id="100452"/>
    <lineage>
        <taxon>Eukaryota</taxon>
        <taxon>Metazoa</taxon>
        <taxon>Spiralia</taxon>
        <taxon>Lophotrochozoa</taxon>
        <taxon>Mollusca</taxon>
        <taxon>Gastropoda</taxon>
        <taxon>Heterobranchia</taxon>
        <taxon>Euthyneura</taxon>
        <taxon>Panpulmonata</taxon>
        <taxon>Eupulmonata</taxon>
        <taxon>Stylommatophora</taxon>
        <taxon>Helicina</taxon>
        <taxon>Helicoidea</taxon>
        <taxon>Geomitridae</taxon>
        <taxon>Candidula</taxon>
    </lineage>
</organism>
<comment type="similarity">
    <text evidence="1">Belongs to the PC-esterase family.</text>
</comment>
<dbReference type="EMBL" id="CAJHNH020004124">
    <property type="protein sequence ID" value="CAG5130592.1"/>
    <property type="molecule type" value="Genomic_DNA"/>
</dbReference>
<evidence type="ECO:0008006" key="4">
    <source>
        <dbReference type="Google" id="ProtNLM"/>
    </source>
</evidence>
<dbReference type="OrthoDB" id="9975373at2759"/>
<evidence type="ECO:0000256" key="1">
    <source>
        <dbReference type="ARBA" id="ARBA00037957"/>
    </source>
</evidence>
<gene>
    <name evidence="2" type="ORF">CUNI_LOCUS16150</name>
</gene>